<feature type="domain" description="Isochorismatase-like" evidence="2">
    <location>
        <begin position="9"/>
        <end position="183"/>
    </location>
</feature>
<organism evidence="3 4">
    <name type="scientific">Lichenicola cladoniae</name>
    <dbReference type="NCBI Taxonomy" id="1484109"/>
    <lineage>
        <taxon>Bacteria</taxon>
        <taxon>Pseudomonadati</taxon>
        <taxon>Pseudomonadota</taxon>
        <taxon>Alphaproteobacteria</taxon>
        <taxon>Acetobacterales</taxon>
        <taxon>Acetobacteraceae</taxon>
        <taxon>Lichenicola</taxon>
    </lineage>
</organism>
<gene>
    <name evidence="3" type="ORF">HN018_11610</name>
</gene>
<dbReference type="Pfam" id="PF00857">
    <property type="entry name" value="Isochorismatase"/>
    <property type="match status" value="1"/>
</dbReference>
<dbReference type="RefSeq" id="WP_171835542.1">
    <property type="nucleotide sequence ID" value="NZ_CP053708.1"/>
</dbReference>
<dbReference type="SUPFAM" id="SSF52499">
    <property type="entry name" value="Isochorismatase-like hydrolases"/>
    <property type="match status" value="1"/>
</dbReference>
<dbReference type="PANTHER" id="PTHR43540">
    <property type="entry name" value="PEROXYUREIDOACRYLATE/UREIDOACRYLATE AMIDOHYDROLASE-RELATED"/>
    <property type="match status" value="1"/>
</dbReference>
<keyword evidence="1 3" id="KW-0378">Hydrolase</keyword>
<keyword evidence="4" id="KW-1185">Reference proteome</keyword>
<dbReference type="InterPro" id="IPR050272">
    <property type="entry name" value="Isochorismatase-like_hydrls"/>
</dbReference>
<dbReference type="KEGG" id="lck:HN018_11610"/>
<dbReference type="NCBIfam" id="NF008517">
    <property type="entry name" value="PRK11440.1"/>
    <property type="match status" value="1"/>
</dbReference>
<accession>A0A6M8HQ48</accession>
<dbReference type="InterPro" id="IPR000868">
    <property type="entry name" value="Isochorismatase-like_dom"/>
</dbReference>
<proteinExistence type="predicted"/>
<dbReference type="Proteomes" id="UP000500767">
    <property type="component" value="Chromosome"/>
</dbReference>
<dbReference type="InterPro" id="IPR036380">
    <property type="entry name" value="Isochorismatase-like_sf"/>
</dbReference>
<dbReference type="GO" id="GO:0016787">
    <property type="term" value="F:hydrolase activity"/>
    <property type="evidence" value="ECO:0007669"/>
    <property type="project" value="UniProtKB-KW"/>
</dbReference>
<protein>
    <submittedName>
        <fullName evidence="3">Hydrolase</fullName>
    </submittedName>
</protein>
<name>A0A6M8HQ48_9PROT</name>
<evidence type="ECO:0000313" key="4">
    <source>
        <dbReference type="Proteomes" id="UP000500767"/>
    </source>
</evidence>
<dbReference type="AlphaFoldDB" id="A0A6M8HQ48"/>
<dbReference type="CDD" id="cd00431">
    <property type="entry name" value="cysteine_hydrolases"/>
    <property type="match status" value="1"/>
</dbReference>
<evidence type="ECO:0000259" key="2">
    <source>
        <dbReference type="Pfam" id="PF00857"/>
    </source>
</evidence>
<reference evidence="3 4" key="1">
    <citation type="journal article" date="2014" name="World J. Microbiol. Biotechnol.">
        <title>Biodiversity and physiological characteristics of Antarctic and Arctic lichens-associated bacteria.</title>
        <authorList>
            <person name="Lee Y.M."/>
            <person name="Kim E.H."/>
            <person name="Lee H.K."/>
            <person name="Hong S.G."/>
        </authorList>
    </citation>
    <scope>NUCLEOTIDE SEQUENCE [LARGE SCALE GENOMIC DNA]</scope>
    <source>
        <strain evidence="3 4">PAMC 26569</strain>
    </source>
</reference>
<evidence type="ECO:0000313" key="3">
    <source>
        <dbReference type="EMBL" id="QKE90593.1"/>
    </source>
</evidence>
<dbReference type="EMBL" id="CP053708">
    <property type="protein sequence ID" value="QKE90593.1"/>
    <property type="molecule type" value="Genomic_DNA"/>
</dbReference>
<dbReference type="PANTHER" id="PTHR43540:SF7">
    <property type="entry name" value="ISOCHORISMATASE FAMILY PROTEIN YECD"/>
    <property type="match status" value="1"/>
</dbReference>
<evidence type="ECO:0000256" key="1">
    <source>
        <dbReference type="ARBA" id="ARBA00022801"/>
    </source>
</evidence>
<dbReference type="Gene3D" id="3.40.50.850">
    <property type="entry name" value="Isochorismatase-like"/>
    <property type="match status" value="1"/>
</dbReference>
<sequence>MLSLDPTSTALVLIDLQNGIVGMPLAPRTGEQTLAAGKALAIRFRDAGATVILVRVAFAADFSDAPPGKVDRAMQIPETGLPPDWSTLADGLQQPGDIVVTKRHWGAFTGTELDTVLRRRSISTVVLGGIATNFGVESTVRHAWEHGYHVVVAEDACSSVSAELHAMTIGHVLPRLSRVIHAADLDLIGA</sequence>